<dbReference type="Proteomes" id="UP000826550">
    <property type="component" value="Chromosome"/>
</dbReference>
<feature type="transmembrane region" description="Helical" evidence="2">
    <location>
        <begin position="12"/>
        <end position="44"/>
    </location>
</feature>
<feature type="region of interest" description="Disordered" evidence="1">
    <location>
        <begin position="53"/>
        <end position="92"/>
    </location>
</feature>
<proteinExistence type="predicted"/>
<name>A0ABX8WAJ0_9LACO</name>
<accession>A0ABX8WAJ0</accession>
<reference evidence="3 4" key="1">
    <citation type="submission" date="2020-01" db="EMBL/GenBank/DDBJ databases">
        <title>Vast differences in strain-level diversity in the gut microbiota of two closely related honey bee species.</title>
        <authorList>
            <person name="Ellegaard K.M."/>
            <person name="Suenami S."/>
            <person name="Miyazaki R."/>
            <person name="Engel P."/>
        </authorList>
    </citation>
    <scope>NUCLEOTIDE SEQUENCE [LARGE SCALE GENOMIC DNA]</scope>
    <source>
        <strain evidence="3 4">ESL0416</strain>
    </source>
</reference>
<organism evidence="3 4">
    <name type="scientific">Lactobacillus panisapium</name>
    <dbReference type="NCBI Taxonomy" id="2012495"/>
    <lineage>
        <taxon>Bacteria</taxon>
        <taxon>Bacillati</taxon>
        <taxon>Bacillota</taxon>
        <taxon>Bacilli</taxon>
        <taxon>Lactobacillales</taxon>
        <taxon>Lactobacillaceae</taxon>
        <taxon>Lactobacillus</taxon>
    </lineage>
</organism>
<feature type="compositionally biased region" description="Polar residues" evidence="1">
    <location>
        <begin position="64"/>
        <end position="74"/>
    </location>
</feature>
<evidence type="ECO:0000256" key="2">
    <source>
        <dbReference type="SAM" id="Phobius"/>
    </source>
</evidence>
<feature type="compositionally biased region" description="Basic residues" evidence="1">
    <location>
        <begin position="76"/>
        <end position="85"/>
    </location>
</feature>
<gene>
    <name evidence="3" type="ORF">GYM71_03715</name>
</gene>
<dbReference type="RefSeq" id="WP_103752113.1">
    <property type="nucleotide sequence ID" value="NZ_CP048268.1"/>
</dbReference>
<evidence type="ECO:0000256" key="1">
    <source>
        <dbReference type="SAM" id="MobiDB-lite"/>
    </source>
</evidence>
<keyword evidence="2" id="KW-0812">Transmembrane</keyword>
<sequence length="92" mass="10521">MSFWGIVGIVLVAVIILCVIFAFFHLLFILLPAIIVIAGILWLINHFTKKDDDQPHGPDFDNWNDWSGNSQQPNGRPKRKKVRNAHTKDVDK</sequence>
<keyword evidence="2" id="KW-0472">Membrane</keyword>
<keyword evidence="4" id="KW-1185">Reference proteome</keyword>
<protein>
    <submittedName>
        <fullName evidence="3">Uncharacterized protein</fullName>
    </submittedName>
</protein>
<keyword evidence="2" id="KW-1133">Transmembrane helix</keyword>
<evidence type="ECO:0000313" key="3">
    <source>
        <dbReference type="EMBL" id="QYN52563.1"/>
    </source>
</evidence>
<dbReference type="EMBL" id="CP048268">
    <property type="protein sequence ID" value="QYN52563.1"/>
    <property type="molecule type" value="Genomic_DNA"/>
</dbReference>
<evidence type="ECO:0000313" key="4">
    <source>
        <dbReference type="Proteomes" id="UP000826550"/>
    </source>
</evidence>